<dbReference type="GO" id="GO:0000981">
    <property type="term" value="F:DNA-binding transcription factor activity, RNA polymerase II-specific"/>
    <property type="evidence" value="ECO:0007669"/>
    <property type="project" value="TreeGrafter"/>
</dbReference>
<dbReference type="PANTHER" id="PTHR47424:SF5">
    <property type="entry name" value="ZN(II)2CYS6 TRANSCRIPTION FACTOR (EUROFUNG)"/>
    <property type="match status" value="1"/>
</dbReference>
<keyword evidence="2" id="KW-0804">Transcription</keyword>
<dbReference type="GO" id="GO:0000978">
    <property type="term" value="F:RNA polymerase II cis-regulatory region sequence-specific DNA binding"/>
    <property type="evidence" value="ECO:0007669"/>
    <property type="project" value="TreeGrafter"/>
</dbReference>
<evidence type="ECO:0000256" key="4">
    <source>
        <dbReference type="SAM" id="MobiDB-lite"/>
    </source>
</evidence>
<feature type="region of interest" description="Disordered" evidence="4">
    <location>
        <begin position="176"/>
        <end position="207"/>
    </location>
</feature>
<evidence type="ECO:0000256" key="2">
    <source>
        <dbReference type="ARBA" id="ARBA00023163"/>
    </source>
</evidence>
<evidence type="ECO:0000313" key="6">
    <source>
        <dbReference type="EMBL" id="MDI1490600.1"/>
    </source>
</evidence>
<dbReference type="Proteomes" id="UP001161017">
    <property type="component" value="Unassembled WGS sequence"/>
</dbReference>
<dbReference type="GO" id="GO:0005634">
    <property type="term" value="C:nucleus"/>
    <property type="evidence" value="ECO:0007669"/>
    <property type="project" value="TreeGrafter"/>
</dbReference>
<keyword evidence="5" id="KW-0812">Transmembrane</keyword>
<reference evidence="6" key="1">
    <citation type="journal article" date="2023" name="Genome Biol. Evol.">
        <title>First Whole Genome Sequence and Flow Cytometry Genome Size Data for the Lichen-Forming Fungus Ramalina farinacea (Ascomycota).</title>
        <authorList>
            <person name="Llewellyn T."/>
            <person name="Mian S."/>
            <person name="Hill R."/>
            <person name="Leitch I.J."/>
            <person name="Gaya E."/>
        </authorList>
    </citation>
    <scope>NUCLEOTIDE SEQUENCE</scope>
    <source>
        <strain evidence="6">LIQ254RAFAR</strain>
    </source>
</reference>
<evidence type="ECO:0000256" key="3">
    <source>
        <dbReference type="ARBA" id="ARBA00023242"/>
    </source>
</evidence>
<keyword evidence="3" id="KW-0539">Nucleus</keyword>
<feature type="transmembrane region" description="Helical" evidence="5">
    <location>
        <begin position="40"/>
        <end position="58"/>
    </location>
</feature>
<proteinExistence type="predicted"/>
<gene>
    <name evidence="6" type="ORF">OHK93_001804</name>
</gene>
<accession>A0AA43QQ90</accession>
<dbReference type="GO" id="GO:0000435">
    <property type="term" value="P:positive regulation of transcription from RNA polymerase II promoter by galactose"/>
    <property type="evidence" value="ECO:0007669"/>
    <property type="project" value="TreeGrafter"/>
</dbReference>
<evidence type="ECO:0000256" key="5">
    <source>
        <dbReference type="SAM" id="Phobius"/>
    </source>
</evidence>
<dbReference type="AlphaFoldDB" id="A0AA43QQ90"/>
<dbReference type="EMBL" id="JAPUFD010000012">
    <property type="protein sequence ID" value="MDI1490600.1"/>
    <property type="molecule type" value="Genomic_DNA"/>
</dbReference>
<evidence type="ECO:0000256" key="1">
    <source>
        <dbReference type="ARBA" id="ARBA00023015"/>
    </source>
</evidence>
<keyword evidence="1" id="KW-0805">Transcription regulation</keyword>
<keyword evidence="5" id="KW-0472">Membrane</keyword>
<comment type="caution">
    <text evidence="6">The sequence shown here is derived from an EMBL/GenBank/DDBJ whole genome shotgun (WGS) entry which is preliminary data.</text>
</comment>
<name>A0AA43QQ90_9LECA</name>
<evidence type="ECO:0000313" key="7">
    <source>
        <dbReference type="Proteomes" id="UP001161017"/>
    </source>
</evidence>
<protein>
    <submittedName>
        <fullName evidence="6">Uncharacterized protein</fullName>
    </submittedName>
</protein>
<keyword evidence="7" id="KW-1185">Reference proteome</keyword>
<keyword evidence="5" id="KW-1133">Transmembrane helix</keyword>
<organism evidence="6 7">
    <name type="scientific">Ramalina farinacea</name>
    <dbReference type="NCBI Taxonomy" id="258253"/>
    <lineage>
        <taxon>Eukaryota</taxon>
        <taxon>Fungi</taxon>
        <taxon>Dikarya</taxon>
        <taxon>Ascomycota</taxon>
        <taxon>Pezizomycotina</taxon>
        <taxon>Lecanoromycetes</taxon>
        <taxon>OSLEUM clade</taxon>
        <taxon>Lecanoromycetidae</taxon>
        <taxon>Lecanorales</taxon>
        <taxon>Lecanorineae</taxon>
        <taxon>Ramalinaceae</taxon>
        <taxon>Ramalina</taxon>
    </lineage>
</organism>
<sequence>MENRKQAQTGVDVAKDTIQVLTRLNETTDIYRTQQVCFNYFLLSALAVMFLAISHAPMEFSHQVRDDFYQALDLVKGFSNKSYIAKRLWKAIKGLKEVGPKLGLVSRQTQLTHSNDAHSSAAVAMAGLAGHQVDEMSAYASAQNPSPIGSSPLNGQQMSHELTNLFEAAKGYGNAPTSDAQGMEGASTNGYAPQLGGRSQSTEGLSGVYGNEGEFSKIMGALF</sequence>
<dbReference type="PANTHER" id="PTHR47424">
    <property type="entry name" value="REGULATORY PROTEIN GAL4"/>
    <property type="match status" value="1"/>
</dbReference>
<dbReference type="InterPro" id="IPR051127">
    <property type="entry name" value="Fungal_SecMet_Regulators"/>
</dbReference>
<feature type="compositionally biased region" description="Polar residues" evidence="4">
    <location>
        <begin position="176"/>
        <end position="204"/>
    </location>
</feature>